<name>A0A1H8IW02_9ACTN</name>
<feature type="region of interest" description="Disordered" evidence="1">
    <location>
        <begin position="255"/>
        <end position="291"/>
    </location>
</feature>
<organism evidence="3 4">
    <name type="scientific">Nonomuraea pusilla</name>
    <dbReference type="NCBI Taxonomy" id="46177"/>
    <lineage>
        <taxon>Bacteria</taxon>
        <taxon>Bacillati</taxon>
        <taxon>Actinomycetota</taxon>
        <taxon>Actinomycetes</taxon>
        <taxon>Streptosporangiales</taxon>
        <taxon>Streptosporangiaceae</taxon>
        <taxon>Nonomuraea</taxon>
    </lineage>
</organism>
<gene>
    <name evidence="3" type="ORF">SAMN05660976_08170</name>
</gene>
<sequence>MVTQDRSVAQLSASSGRDRCSSQADSAGSILVTRSQSGKVGCRRWTRRSNLLFLLVVPLLNHPWLFFRGSTRGVPTRERRGFGHARIEIHDVSNVADCRSIRVTGVGDVIANEPVVLIVVNHDERGQLAGDHRPLYDGPEAGRERVIGKREGDVPQGLAHIAQSASHVDEHNGWVGTQRLVAEASGAHKQAMVAGRFPGATLGATRTDDHELRRTETNGEGAGRRGGGHLRTPTKIVWRPCRQKARRRQPWLYSHEYSQEGEHRRNSANIHGHRTPRSGPPSLIEASSFNP</sequence>
<keyword evidence="2" id="KW-1133">Transmembrane helix</keyword>
<dbReference type="Proteomes" id="UP000198953">
    <property type="component" value="Unassembled WGS sequence"/>
</dbReference>
<keyword evidence="2" id="KW-0472">Membrane</keyword>
<evidence type="ECO:0000313" key="4">
    <source>
        <dbReference type="Proteomes" id="UP000198953"/>
    </source>
</evidence>
<proteinExistence type="predicted"/>
<protein>
    <submittedName>
        <fullName evidence="3">Uncharacterized protein</fullName>
    </submittedName>
</protein>
<reference evidence="3 4" key="1">
    <citation type="submission" date="2016-10" db="EMBL/GenBank/DDBJ databases">
        <authorList>
            <person name="de Groot N.N."/>
        </authorList>
    </citation>
    <scope>NUCLEOTIDE SEQUENCE [LARGE SCALE GENOMIC DNA]</scope>
    <source>
        <strain evidence="3 4">DSM 43357</strain>
    </source>
</reference>
<feature type="transmembrane region" description="Helical" evidence="2">
    <location>
        <begin position="49"/>
        <end position="67"/>
    </location>
</feature>
<dbReference type="EMBL" id="FOBF01000034">
    <property type="protein sequence ID" value="SEN72754.1"/>
    <property type="molecule type" value="Genomic_DNA"/>
</dbReference>
<dbReference type="AlphaFoldDB" id="A0A1H8IW02"/>
<accession>A0A1H8IW02</accession>
<evidence type="ECO:0000256" key="1">
    <source>
        <dbReference type="SAM" id="MobiDB-lite"/>
    </source>
</evidence>
<evidence type="ECO:0000256" key="2">
    <source>
        <dbReference type="SAM" id="Phobius"/>
    </source>
</evidence>
<keyword evidence="2" id="KW-0812">Transmembrane</keyword>
<keyword evidence="4" id="KW-1185">Reference proteome</keyword>
<evidence type="ECO:0000313" key="3">
    <source>
        <dbReference type="EMBL" id="SEN72754.1"/>
    </source>
</evidence>